<accession>A0AAD4NB19</accession>
<keyword evidence="2" id="KW-1185">Reference proteome</keyword>
<comment type="caution">
    <text evidence="1">The sequence shown here is derived from an EMBL/GenBank/DDBJ whole genome shotgun (WGS) entry which is preliminary data.</text>
</comment>
<proteinExistence type="predicted"/>
<evidence type="ECO:0000313" key="1">
    <source>
        <dbReference type="EMBL" id="KAI1718740.1"/>
    </source>
</evidence>
<gene>
    <name evidence="1" type="ORF">DdX_05846</name>
</gene>
<sequence length="123" mass="14585">MPYKDQLTSIEKRDWREMAYFQFRGQMFDQSWGLGETQSRKVLALDRKYEKFDRDESCFVLQSQLKARFWRSQCLLSLIMLTICSLSLTSKHIHVIGQQQQQSLFDLSTMQTAKNAYKRCGAR</sequence>
<name>A0AAD4NB19_9BILA</name>
<organism evidence="1 2">
    <name type="scientific">Ditylenchus destructor</name>
    <dbReference type="NCBI Taxonomy" id="166010"/>
    <lineage>
        <taxon>Eukaryota</taxon>
        <taxon>Metazoa</taxon>
        <taxon>Ecdysozoa</taxon>
        <taxon>Nematoda</taxon>
        <taxon>Chromadorea</taxon>
        <taxon>Rhabditida</taxon>
        <taxon>Tylenchina</taxon>
        <taxon>Tylenchomorpha</taxon>
        <taxon>Sphaerularioidea</taxon>
        <taxon>Anguinidae</taxon>
        <taxon>Anguininae</taxon>
        <taxon>Ditylenchus</taxon>
    </lineage>
</organism>
<dbReference type="EMBL" id="JAKKPZ010000007">
    <property type="protein sequence ID" value="KAI1718740.1"/>
    <property type="molecule type" value="Genomic_DNA"/>
</dbReference>
<protein>
    <submittedName>
        <fullName evidence="1">Uncharacterized protein</fullName>
    </submittedName>
</protein>
<reference evidence="1" key="1">
    <citation type="submission" date="2022-01" db="EMBL/GenBank/DDBJ databases">
        <title>Genome Sequence Resource for Two Populations of Ditylenchus destructor, the Migratory Endoparasitic Phytonematode.</title>
        <authorList>
            <person name="Zhang H."/>
            <person name="Lin R."/>
            <person name="Xie B."/>
        </authorList>
    </citation>
    <scope>NUCLEOTIDE SEQUENCE</scope>
    <source>
        <strain evidence="1">BazhouSP</strain>
    </source>
</reference>
<dbReference type="Proteomes" id="UP001201812">
    <property type="component" value="Unassembled WGS sequence"/>
</dbReference>
<evidence type="ECO:0000313" key="2">
    <source>
        <dbReference type="Proteomes" id="UP001201812"/>
    </source>
</evidence>
<dbReference type="AlphaFoldDB" id="A0AAD4NB19"/>